<dbReference type="CDD" id="cd11029">
    <property type="entry name" value="CYP107-like"/>
    <property type="match status" value="1"/>
</dbReference>
<gene>
    <name evidence="4" type="ORF">GCM10023224_28640</name>
</gene>
<dbReference type="InterPro" id="IPR036396">
    <property type="entry name" value="Cyt_P450_sf"/>
</dbReference>
<feature type="compositionally biased region" description="Polar residues" evidence="3">
    <location>
        <begin position="9"/>
        <end position="19"/>
    </location>
</feature>
<comment type="caution">
    <text evidence="4">The sequence shown here is derived from an EMBL/GenBank/DDBJ whole genome shotgun (WGS) entry which is preliminary data.</text>
</comment>
<sequence length="370" mass="41324">MNEVEESTHGGTTVVTVNSHDAARQALSERAVTKNLDASAMGLTQDLYDATIRHMLFLDPPDHTRLRRLISTALTSQRIETMRPRVEQIAHELLDAIEGRETVDLIPAYAWPLPFQIICDLLGIPSSSRDEFRTWTDIAADPAQQSARAVQLTRLLAVIRELVADQRAHPGDGLLSELIAARDGQERLSENELTSMVFMLMVAGTETTINLIGNGVYRLLEDRSRWDRARVDPRLLTTAIEEFVRFDSPAASTTSRIATETFDLAGRIVQAGTPVVVSLEKANRDENRFPSADQLQLDRRQNPHLGFGHGIHYCLGAPLARLEAEVAYTVLMTRFPSLDLAVPASELTWRHDFMHCLHRLPVRVRATPGK</sequence>
<dbReference type="InterPro" id="IPR002397">
    <property type="entry name" value="Cyt_P450_B"/>
</dbReference>
<keyword evidence="5" id="KW-1185">Reference proteome</keyword>
<dbReference type="PANTHER" id="PTHR46696:SF1">
    <property type="entry name" value="CYTOCHROME P450 YJIB-RELATED"/>
    <property type="match status" value="1"/>
</dbReference>
<dbReference type="PROSITE" id="PS00086">
    <property type="entry name" value="CYTOCHROME_P450"/>
    <property type="match status" value="1"/>
</dbReference>
<keyword evidence="2" id="KW-0408">Iron</keyword>
<comment type="similarity">
    <text evidence="1 2">Belongs to the cytochrome P450 family.</text>
</comment>
<dbReference type="InterPro" id="IPR001128">
    <property type="entry name" value="Cyt_P450"/>
</dbReference>
<feature type="region of interest" description="Disordered" evidence="3">
    <location>
        <begin position="1"/>
        <end position="20"/>
    </location>
</feature>
<evidence type="ECO:0000256" key="3">
    <source>
        <dbReference type="SAM" id="MobiDB-lite"/>
    </source>
</evidence>
<evidence type="ECO:0000313" key="4">
    <source>
        <dbReference type="EMBL" id="GAA4944032.1"/>
    </source>
</evidence>
<proteinExistence type="inferred from homology"/>
<reference evidence="5" key="1">
    <citation type="journal article" date="2019" name="Int. J. Syst. Evol. Microbiol.">
        <title>The Global Catalogue of Microorganisms (GCM) 10K type strain sequencing project: providing services to taxonomists for standard genome sequencing and annotation.</title>
        <authorList>
            <consortium name="The Broad Institute Genomics Platform"/>
            <consortium name="The Broad Institute Genome Sequencing Center for Infectious Disease"/>
            <person name="Wu L."/>
            <person name="Ma J."/>
        </authorList>
    </citation>
    <scope>NUCLEOTIDE SEQUENCE [LARGE SCALE GENOMIC DNA]</scope>
    <source>
        <strain evidence="5">JCM 18123</strain>
    </source>
</reference>
<keyword evidence="2" id="KW-0479">Metal-binding</keyword>
<accession>A0ABP9GPE8</accession>
<keyword evidence="2" id="KW-0503">Monooxygenase</keyword>
<dbReference type="PANTHER" id="PTHR46696">
    <property type="entry name" value="P450, PUTATIVE (EUROFUNG)-RELATED"/>
    <property type="match status" value="1"/>
</dbReference>
<keyword evidence="2" id="KW-0349">Heme</keyword>
<dbReference type="EMBL" id="BAABIK010000014">
    <property type="protein sequence ID" value="GAA4944032.1"/>
    <property type="molecule type" value="Genomic_DNA"/>
</dbReference>
<name>A0ABP9GPE8_9ACTN</name>
<evidence type="ECO:0000256" key="2">
    <source>
        <dbReference type="RuleBase" id="RU000461"/>
    </source>
</evidence>
<evidence type="ECO:0000256" key="1">
    <source>
        <dbReference type="ARBA" id="ARBA00010617"/>
    </source>
</evidence>
<dbReference type="RefSeq" id="WP_345556967.1">
    <property type="nucleotide sequence ID" value="NZ_BAABIK010000014.1"/>
</dbReference>
<dbReference type="SUPFAM" id="SSF48264">
    <property type="entry name" value="Cytochrome P450"/>
    <property type="match status" value="1"/>
</dbReference>
<dbReference type="Proteomes" id="UP001499993">
    <property type="component" value="Unassembled WGS sequence"/>
</dbReference>
<keyword evidence="2" id="KW-0560">Oxidoreductase</keyword>
<evidence type="ECO:0000313" key="5">
    <source>
        <dbReference type="Proteomes" id="UP001499993"/>
    </source>
</evidence>
<organism evidence="4 5">
    <name type="scientific">Streptomonospora halophila</name>
    <dbReference type="NCBI Taxonomy" id="427369"/>
    <lineage>
        <taxon>Bacteria</taxon>
        <taxon>Bacillati</taxon>
        <taxon>Actinomycetota</taxon>
        <taxon>Actinomycetes</taxon>
        <taxon>Streptosporangiales</taxon>
        <taxon>Nocardiopsidaceae</taxon>
        <taxon>Streptomonospora</taxon>
    </lineage>
</organism>
<dbReference type="Pfam" id="PF00067">
    <property type="entry name" value="p450"/>
    <property type="match status" value="2"/>
</dbReference>
<dbReference type="InterPro" id="IPR017972">
    <property type="entry name" value="Cyt_P450_CS"/>
</dbReference>
<dbReference type="Gene3D" id="1.10.630.10">
    <property type="entry name" value="Cytochrome P450"/>
    <property type="match status" value="1"/>
</dbReference>
<dbReference type="PRINTS" id="PR00359">
    <property type="entry name" value="BP450"/>
</dbReference>
<protein>
    <submittedName>
        <fullName evidence="4">Cytochrome P450</fullName>
    </submittedName>
</protein>